<accession>A0ABR8KR24</accession>
<reference evidence="2 3" key="1">
    <citation type="submission" date="2020-09" db="EMBL/GenBank/DDBJ databases">
        <authorList>
            <person name="Yoon J.-W."/>
        </authorList>
    </citation>
    <scope>NUCLEOTIDE SEQUENCE [LARGE SCALE GENOMIC DNA]</scope>
    <source>
        <strain evidence="2 3">KMU-140</strain>
    </source>
</reference>
<evidence type="ECO:0000256" key="1">
    <source>
        <dbReference type="SAM" id="MobiDB-lite"/>
    </source>
</evidence>
<organism evidence="2 3">
    <name type="scientific">Erythrobacter rubeus</name>
    <dbReference type="NCBI Taxonomy" id="2760803"/>
    <lineage>
        <taxon>Bacteria</taxon>
        <taxon>Pseudomonadati</taxon>
        <taxon>Pseudomonadota</taxon>
        <taxon>Alphaproteobacteria</taxon>
        <taxon>Sphingomonadales</taxon>
        <taxon>Erythrobacteraceae</taxon>
        <taxon>Erythrobacter/Porphyrobacter group</taxon>
        <taxon>Erythrobacter</taxon>
    </lineage>
</organism>
<protein>
    <submittedName>
        <fullName evidence="2">Uncharacterized protein</fullName>
    </submittedName>
</protein>
<dbReference type="EMBL" id="JACXLC010000001">
    <property type="protein sequence ID" value="MBD2840889.1"/>
    <property type="molecule type" value="Genomic_DNA"/>
</dbReference>
<keyword evidence="3" id="KW-1185">Reference proteome</keyword>
<comment type="caution">
    <text evidence="2">The sequence shown here is derived from an EMBL/GenBank/DDBJ whole genome shotgun (WGS) entry which is preliminary data.</text>
</comment>
<sequence length="69" mass="7650">MTQSNDNAPAKHTAVPDENGAGSHDAYGNALPDGITCRIVREYIVGPYRYTDLSQAIAERDRQRMVNEE</sequence>
<feature type="region of interest" description="Disordered" evidence="1">
    <location>
        <begin position="1"/>
        <end position="28"/>
    </location>
</feature>
<dbReference type="RefSeq" id="WP_190786472.1">
    <property type="nucleotide sequence ID" value="NZ_JACXLC010000001.1"/>
</dbReference>
<evidence type="ECO:0000313" key="3">
    <source>
        <dbReference type="Proteomes" id="UP000635384"/>
    </source>
</evidence>
<proteinExistence type="predicted"/>
<gene>
    <name evidence="2" type="ORF">IB285_01320</name>
</gene>
<dbReference type="Proteomes" id="UP000635384">
    <property type="component" value="Unassembled WGS sequence"/>
</dbReference>
<name>A0ABR8KR24_9SPHN</name>
<evidence type="ECO:0000313" key="2">
    <source>
        <dbReference type="EMBL" id="MBD2840889.1"/>
    </source>
</evidence>